<dbReference type="PANTHER" id="PTHR33985:SF5">
    <property type="entry name" value="FASCICLIN-LIKE ARABINOGALACTAN FAMILY PROTEIN"/>
    <property type="match status" value="1"/>
</dbReference>
<protein>
    <recommendedName>
        <fullName evidence="2">FAS1 domain-containing protein</fullName>
    </recommendedName>
</protein>
<organism evidence="3 4">
    <name type="scientific">Acer yangbiense</name>
    <dbReference type="NCBI Taxonomy" id="1000413"/>
    <lineage>
        <taxon>Eukaryota</taxon>
        <taxon>Viridiplantae</taxon>
        <taxon>Streptophyta</taxon>
        <taxon>Embryophyta</taxon>
        <taxon>Tracheophyta</taxon>
        <taxon>Spermatophyta</taxon>
        <taxon>Magnoliopsida</taxon>
        <taxon>eudicotyledons</taxon>
        <taxon>Gunneridae</taxon>
        <taxon>Pentapetalae</taxon>
        <taxon>rosids</taxon>
        <taxon>malvids</taxon>
        <taxon>Sapindales</taxon>
        <taxon>Sapindaceae</taxon>
        <taxon>Hippocastanoideae</taxon>
        <taxon>Acereae</taxon>
        <taxon>Acer</taxon>
    </lineage>
</organism>
<dbReference type="InterPro" id="IPR052806">
    <property type="entry name" value="Fasciclin-like_AGP"/>
</dbReference>
<keyword evidence="1" id="KW-0472">Membrane</keyword>
<feature type="transmembrane region" description="Helical" evidence="1">
    <location>
        <begin position="151"/>
        <end position="172"/>
    </location>
</feature>
<accession>A0A5C7GUW0</accession>
<name>A0A5C7GUW0_9ROSI</name>
<evidence type="ECO:0000259" key="2">
    <source>
        <dbReference type="PROSITE" id="PS50213"/>
    </source>
</evidence>
<dbReference type="OrthoDB" id="2015130at2759"/>
<sequence>MLSSVDPTAFPVWATFFIPSDSSEESSPAVDRMAMVMAYHIVSQRLSFSELCLLKPLSRLPTLVPTKSILITNNSISNFTLDDSLVSHPDLYTTSTFVVHGIQTFLNYSVYGGADNHPFSPPLPPLPTLPPPPQQAQFTIGSKSDAACLCLFWEFTVVLLVVCGVLIQHLLVV</sequence>
<evidence type="ECO:0000313" key="3">
    <source>
        <dbReference type="EMBL" id="TXG48237.1"/>
    </source>
</evidence>
<dbReference type="SMART" id="SM00554">
    <property type="entry name" value="FAS1"/>
    <property type="match status" value="1"/>
</dbReference>
<keyword evidence="1" id="KW-1133">Transmembrane helix</keyword>
<evidence type="ECO:0000256" key="1">
    <source>
        <dbReference type="SAM" id="Phobius"/>
    </source>
</evidence>
<gene>
    <name evidence="3" type="ORF">EZV62_027531</name>
</gene>
<dbReference type="EMBL" id="VAHF01000013">
    <property type="protein sequence ID" value="TXG48237.1"/>
    <property type="molecule type" value="Genomic_DNA"/>
</dbReference>
<dbReference type="Proteomes" id="UP000323000">
    <property type="component" value="Chromosome 13"/>
</dbReference>
<comment type="caution">
    <text evidence="3">The sequence shown here is derived from an EMBL/GenBank/DDBJ whole genome shotgun (WGS) entry which is preliminary data.</text>
</comment>
<reference evidence="4" key="1">
    <citation type="journal article" date="2019" name="Gigascience">
        <title>De novo genome assembly of the endangered Acer yangbiense, a plant species with extremely small populations endemic to Yunnan Province, China.</title>
        <authorList>
            <person name="Yang J."/>
            <person name="Wariss H.M."/>
            <person name="Tao L."/>
            <person name="Zhang R."/>
            <person name="Yun Q."/>
            <person name="Hollingsworth P."/>
            <person name="Dao Z."/>
            <person name="Luo G."/>
            <person name="Guo H."/>
            <person name="Ma Y."/>
            <person name="Sun W."/>
        </authorList>
    </citation>
    <scope>NUCLEOTIDE SEQUENCE [LARGE SCALE GENOMIC DNA]</scope>
    <source>
        <strain evidence="4">cv. Malutang</strain>
    </source>
</reference>
<dbReference type="InterPro" id="IPR000782">
    <property type="entry name" value="FAS1_domain"/>
</dbReference>
<keyword evidence="4" id="KW-1185">Reference proteome</keyword>
<proteinExistence type="predicted"/>
<evidence type="ECO:0000313" key="4">
    <source>
        <dbReference type="Proteomes" id="UP000323000"/>
    </source>
</evidence>
<dbReference type="PROSITE" id="PS50213">
    <property type="entry name" value="FAS1"/>
    <property type="match status" value="1"/>
</dbReference>
<dbReference type="PANTHER" id="PTHR33985">
    <property type="entry name" value="OS02G0491300 PROTEIN-RELATED"/>
    <property type="match status" value="1"/>
</dbReference>
<feature type="domain" description="FAS1" evidence="2">
    <location>
        <begin position="1"/>
        <end position="106"/>
    </location>
</feature>
<keyword evidence="1" id="KW-0812">Transmembrane</keyword>
<dbReference type="AlphaFoldDB" id="A0A5C7GUW0"/>